<keyword evidence="14" id="KW-1185">Reference proteome</keyword>
<dbReference type="InterPro" id="IPR037066">
    <property type="entry name" value="Plug_dom_sf"/>
</dbReference>
<accession>A0ABY4FDI8</accession>
<evidence type="ECO:0000256" key="7">
    <source>
        <dbReference type="ARBA" id="ARBA00023237"/>
    </source>
</evidence>
<dbReference type="EMBL" id="CP095049">
    <property type="protein sequence ID" value="UOQ52526.1"/>
    <property type="molecule type" value="Genomic_DNA"/>
</dbReference>
<proteinExistence type="inferred from homology"/>
<dbReference type="InterPro" id="IPR012910">
    <property type="entry name" value="Plug_dom"/>
</dbReference>
<dbReference type="PANTHER" id="PTHR47234:SF3">
    <property type="entry name" value="SECRETIN_TONB SHORT N-TERMINAL DOMAIN-CONTAINING PROTEIN"/>
    <property type="match status" value="1"/>
</dbReference>
<keyword evidence="6 8" id="KW-0472">Membrane</keyword>
<gene>
    <name evidence="13" type="ORF">MUN80_22590</name>
</gene>
<evidence type="ECO:0000313" key="14">
    <source>
        <dbReference type="Proteomes" id="UP000831785"/>
    </source>
</evidence>
<dbReference type="SUPFAM" id="SSF49464">
    <property type="entry name" value="Carboxypeptidase regulatory domain-like"/>
    <property type="match status" value="1"/>
</dbReference>
<comment type="similarity">
    <text evidence="8 9">Belongs to the TonB-dependent receptor family.</text>
</comment>
<keyword evidence="10" id="KW-0732">Signal</keyword>
<feature type="chain" id="PRO_5046368023" evidence="10">
    <location>
        <begin position="20"/>
        <end position="879"/>
    </location>
</feature>
<evidence type="ECO:0000259" key="12">
    <source>
        <dbReference type="Pfam" id="PF07715"/>
    </source>
</evidence>
<dbReference type="InterPro" id="IPR008969">
    <property type="entry name" value="CarboxyPept-like_regulatory"/>
</dbReference>
<dbReference type="Gene3D" id="2.60.40.1120">
    <property type="entry name" value="Carboxypeptidase-like, regulatory domain"/>
    <property type="match status" value="1"/>
</dbReference>
<evidence type="ECO:0000256" key="4">
    <source>
        <dbReference type="ARBA" id="ARBA00022692"/>
    </source>
</evidence>
<reference evidence="13 14" key="1">
    <citation type="submission" date="2022-04" db="EMBL/GenBank/DDBJ databases">
        <title>Hymenobacter sp. isolated from the air.</title>
        <authorList>
            <person name="Won M."/>
            <person name="Lee C.-M."/>
            <person name="Woen H.-Y."/>
            <person name="Kwon S.-W."/>
        </authorList>
    </citation>
    <scope>NUCLEOTIDE SEQUENCE [LARGE SCALE GENOMIC DNA]</scope>
    <source>
        <strain evidence="14">5116 S-27</strain>
    </source>
</reference>
<dbReference type="InterPro" id="IPR000531">
    <property type="entry name" value="Beta-barrel_TonB"/>
</dbReference>
<dbReference type="PANTHER" id="PTHR47234">
    <property type="match status" value="1"/>
</dbReference>
<dbReference type="Proteomes" id="UP000831785">
    <property type="component" value="Chromosome"/>
</dbReference>
<evidence type="ECO:0000256" key="10">
    <source>
        <dbReference type="SAM" id="SignalP"/>
    </source>
</evidence>
<dbReference type="Gene3D" id="2.40.170.20">
    <property type="entry name" value="TonB-dependent receptor, beta-barrel domain"/>
    <property type="match status" value="1"/>
</dbReference>
<dbReference type="Pfam" id="PF07715">
    <property type="entry name" value="Plug"/>
    <property type="match status" value="1"/>
</dbReference>
<evidence type="ECO:0000256" key="9">
    <source>
        <dbReference type="RuleBase" id="RU003357"/>
    </source>
</evidence>
<feature type="domain" description="TonB-dependent receptor-like beta-barrel" evidence="11">
    <location>
        <begin position="365"/>
        <end position="840"/>
    </location>
</feature>
<name>A0ABY4FDI8_9BACT</name>
<organism evidence="13 14">
    <name type="scientific">Hymenobacter cellulosivorans</name>
    <dbReference type="NCBI Taxonomy" id="2932249"/>
    <lineage>
        <taxon>Bacteria</taxon>
        <taxon>Pseudomonadati</taxon>
        <taxon>Bacteroidota</taxon>
        <taxon>Cytophagia</taxon>
        <taxon>Cytophagales</taxon>
        <taxon>Hymenobacteraceae</taxon>
        <taxon>Hymenobacter</taxon>
    </lineage>
</organism>
<keyword evidence="2 8" id="KW-0813">Transport</keyword>
<dbReference type="CDD" id="cd01347">
    <property type="entry name" value="ligand_gated_channel"/>
    <property type="match status" value="1"/>
</dbReference>
<dbReference type="Pfam" id="PF13715">
    <property type="entry name" value="CarbopepD_reg_2"/>
    <property type="match status" value="1"/>
</dbReference>
<protein>
    <submittedName>
        <fullName evidence="13">TonB-dependent receptor</fullName>
    </submittedName>
</protein>
<feature type="signal peptide" evidence="10">
    <location>
        <begin position="1"/>
        <end position="19"/>
    </location>
</feature>
<dbReference type="SUPFAM" id="SSF56935">
    <property type="entry name" value="Porins"/>
    <property type="match status" value="1"/>
</dbReference>
<evidence type="ECO:0000259" key="11">
    <source>
        <dbReference type="Pfam" id="PF00593"/>
    </source>
</evidence>
<keyword evidence="13" id="KW-0675">Receptor</keyword>
<dbReference type="RefSeq" id="WP_244716596.1">
    <property type="nucleotide sequence ID" value="NZ_CP095049.1"/>
</dbReference>
<keyword evidence="7 8" id="KW-0998">Cell outer membrane</keyword>
<dbReference type="Pfam" id="PF00593">
    <property type="entry name" value="TonB_dep_Rec_b-barrel"/>
    <property type="match status" value="1"/>
</dbReference>
<evidence type="ECO:0000256" key="6">
    <source>
        <dbReference type="ARBA" id="ARBA00023136"/>
    </source>
</evidence>
<feature type="domain" description="TonB-dependent receptor plug" evidence="12">
    <location>
        <begin position="114"/>
        <end position="236"/>
    </location>
</feature>
<evidence type="ECO:0000256" key="1">
    <source>
        <dbReference type="ARBA" id="ARBA00004571"/>
    </source>
</evidence>
<comment type="subcellular location">
    <subcellularLocation>
        <location evidence="1 8">Cell outer membrane</location>
        <topology evidence="1 8">Multi-pass membrane protein</topology>
    </subcellularLocation>
</comment>
<dbReference type="InterPro" id="IPR036942">
    <property type="entry name" value="Beta-barrel_TonB_sf"/>
</dbReference>
<keyword evidence="5 9" id="KW-0798">TonB box</keyword>
<evidence type="ECO:0000256" key="8">
    <source>
        <dbReference type="PROSITE-ProRule" id="PRU01360"/>
    </source>
</evidence>
<evidence type="ECO:0000256" key="2">
    <source>
        <dbReference type="ARBA" id="ARBA00022448"/>
    </source>
</evidence>
<sequence length="879" mass="95202">MKQLVFMCLLWLASMAAWAQNQELTGQVLDENGRPIIGATVVEKGTNNGTATGNDGRFSLRARTAQPRLAISSIGYTTQEVTPGQGATSVRLAVATTSLNAVQVVGSRSQNRSVTDTPSPVDIIDVREVTAKTGQLDVNQLLQFVAPSFNSNRQTGADGADHVDPASLRGLGPDQTLVLVNGKRWHQSALVNLFGSRGRGNTGTDLNTIPAASIERIEILRDGASAQYGSDAIAGVINIVLKTSTKELTANLNYGAYDARYRFDDQKFDGGNFNANLNYGVPIGEGGFVNATVDYNQRQHTQRANVPNTEGIQRRQYGDPKASNTSAYLNSKLPLSERVYAYVFGGLNLRKGEAYAYTRFPFSDSTYIQGDDTITVSVPNPRSNIQIYPNGFDPIITSTLTDGHGVAGLRGTFGGWDVDLSNGFGSNRFEYGVENTLNATLGAKSPTSFDAGGFQLQQNVVNLSLSRNYKGVLQGLNLALGSEYRREWYQIFAGEVGAYENYNRNLVLQPGEPEPNRPAGSQGFPGFQPRNEVKASRSNIGVYADAELDVTKALLLAGAVRFENYSDFGSTVTGKLATRVKVSETFSLRATASTGFRAPSLAQINFNTVFTNVVKGQAIDILLDRNDGPVSRALGIPALKQERSQSASVGFTGRAGSLLSFTVDGYFIRIKDRIVLTGTFDAEEDTVVLRPILQPRGVGQAQFFANAVSTDTWGIDVVLANTTGVGAGRLTTTLAANLNRLLVVGAAKTTPLLQGKEDIFFGTREQAFVKASAPPYKVNLTFDYNIGRFGALLRFVQFGGVRLYDYDDQINDYYARLTTDLALSYALTNKLRLSVGSSNLFDVYPKFFNPQLTENGGAWDAVQMGSNGRFLFAKLQARF</sequence>
<dbReference type="PROSITE" id="PS52016">
    <property type="entry name" value="TONB_DEPENDENT_REC_3"/>
    <property type="match status" value="1"/>
</dbReference>
<evidence type="ECO:0000313" key="13">
    <source>
        <dbReference type="EMBL" id="UOQ52526.1"/>
    </source>
</evidence>
<dbReference type="InterPro" id="IPR039426">
    <property type="entry name" value="TonB-dep_rcpt-like"/>
</dbReference>
<evidence type="ECO:0000256" key="5">
    <source>
        <dbReference type="ARBA" id="ARBA00023077"/>
    </source>
</evidence>
<keyword evidence="4 8" id="KW-0812">Transmembrane</keyword>
<keyword evidence="3 8" id="KW-1134">Transmembrane beta strand</keyword>
<evidence type="ECO:0000256" key="3">
    <source>
        <dbReference type="ARBA" id="ARBA00022452"/>
    </source>
</evidence>
<dbReference type="Gene3D" id="2.170.130.10">
    <property type="entry name" value="TonB-dependent receptor, plug domain"/>
    <property type="match status" value="1"/>
</dbReference>